<gene>
    <name evidence="9" type="primary">LOC118239816</name>
</gene>
<evidence type="ECO:0000313" key="8">
    <source>
        <dbReference type="Proteomes" id="UP001108280"/>
    </source>
</evidence>
<evidence type="ECO:0000256" key="6">
    <source>
        <dbReference type="SAM" id="MobiDB-lite"/>
    </source>
</evidence>
<keyword evidence="2" id="KW-0677">Repeat</keyword>
<evidence type="ECO:0000256" key="1">
    <source>
        <dbReference type="ARBA" id="ARBA00022723"/>
    </source>
</evidence>
<dbReference type="InterPro" id="IPR003309">
    <property type="entry name" value="SCAN_dom"/>
</dbReference>
<feature type="non-terminal residue" evidence="9">
    <location>
        <position position="320"/>
    </location>
</feature>
<keyword evidence="8" id="KW-1185">Reference proteome</keyword>
<comment type="subcellular location">
    <subcellularLocation>
        <location evidence="5">Nucleus</location>
    </subcellularLocation>
</comment>
<keyword evidence="1" id="KW-0479">Metal-binding</keyword>
<feature type="domain" description="SCAN box" evidence="7">
    <location>
        <begin position="59"/>
        <end position="125"/>
    </location>
</feature>
<evidence type="ECO:0000256" key="2">
    <source>
        <dbReference type="ARBA" id="ARBA00022737"/>
    </source>
</evidence>
<dbReference type="AlphaFoldDB" id="A0A9J7KG66"/>
<name>A0A9J7KG66_CRIGR</name>
<keyword evidence="4" id="KW-0862">Zinc</keyword>
<sequence length="320" mass="36000">MASLQRESLETRSPENDCGLEKTEFIPTQASPVQFKEDNSNSPVSEVNIPPIGNGSCAKQELLYLWEMFTSWLQPEKQTKEQMISQLVMEQFFKTGHYKDKIAMKEKWESSGRNMVKFMETLTDECVEPPKMFHVSMQGEEGLFPGHMSLNEVINLLKEMKSSTTSTQENKRTTLQSPLNKILPTSECQEVVQKREVGWEPLLGHSFIECLISTGHEDSGDGYNNPLNLSKVNTSDRSPGNEMESLVIIENDNCPETEERGDSEGVSQDFRCSRHHQVSLSGSSSVNVLKEKDQPEVVVPVEQPQPGIITRAEKTGDSQN</sequence>
<keyword evidence="5" id="KW-0539">Nucleus</keyword>
<dbReference type="PROSITE" id="PS50804">
    <property type="entry name" value="SCAN_BOX"/>
    <property type="match status" value="1"/>
</dbReference>
<dbReference type="FunFam" id="1.10.4020.10:FF:000004">
    <property type="entry name" value="Zinc finger and SCAN domain containing 4"/>
    <property type="match status" value="1"/>
</dbReference>
<dbReference type="Pfam" id="PF02023">
    <property type="entry name" value="SCAN"/>
    <property type="match status" value="1"/>
</dbReference>
<proteinExistence type="predicted"/>
<evidence type="ECO:0000313" key="9">
    <source>
        <dbReference type="RefSeq" id="XP_035309738.1"/>
    </source>
</evidence>
<protein>
    <submittedName>
        <fullName evidence="9">Zinc finger and SCAN domain containing protein 4C-like</fullName>
    </submittedName>
</protein>
<dbReference type="SUPFAM" id="SSF47353">
    <property type="entry name" value="Retrovirus capsid dimerization domain-like"/>
    <property type="match status" value="1"/>
</dbReference>
<dbReference type="GO" id="GO:0008270">
    <property type="term" value="F:zinc ion binding"/>
    <property type="evidence" value="ECO:0007669"/>
    <property type="project" value="UniProtKB-KW"/>
</dbReference>
<dbReference type="RefSeq" id="XP_035309738.1">
    <property type="nucleotide sequence ID" value="XM_035453847.1"/>
</dbReference>
<dbReference type="KEGG" id="cge:118239816"/>
<feature type="region of interest" description="Disordered" evidence="6">
    <location>
        <begin position="1"/>
        <end position="47"/>
    </location>
</feature>
<dbReference type="Proteomes" id="UP001108280">
    <property type="component" value="Unplaced"/>
</dbReference>
<dbReference type="Gene3D" id="1.10.4020.10">
    <property type="entry name" value="DNA breaking-rejoining enzymes"/>
    <property type="match status" value="1"/>
</dbReference>
<evidence type="ECO:0000256" key="5">
    <source>
        <dbReference type="PROSITE-ProRule" id="PRU00187"/>
    </source>
</evidence>
<accession>A0A9J7KG66</accession>
<reference evidence="9" key="1">
    <citation type="submission" date="2025-08" db="UniProtKB">
        <authorList>
            <consortium name="RefSeq"/>
        </authorList>
    </citation>
    <scope>IDENTIFICATION</scope>
    <source>
        <strain evidence="9">17A/GY</strain>
        <tissue evidence="9">Liver</tissue>
    </source>
</reference>
<evidence type="ECO:0000256" key="3">
    <source>
        <dbReference type="ARBA" id="ARBA00022771"/>
    </source>
</evidence>
<dbReference type="SMART" id="SM00431">
    <property type="entry name" value="SCAN"/>
    <property type="match status" value="1"/>
</dbReference>
<keyword evidence="3" id="KW-0863">Zinc-finger</keyword>
<dbReference type="GeneID" id="118239816"/>
<evidence type="ECO:0000259" key="7">
    <source>
        <dbReference type="PROSITE" id="PS50804"/>
    </source>
</evidence>
<dbReference type="GO" id="GO:0005634">
    <property type="term" value="C:nucleus"/>
    <property type="evidence" value="ECO:0007669"/>
    <property type="project" value="UniProtKB-SubCell"/>
</dbReference>
<organism evidence="8 9">
    <name type="scientific">Cricetulus griseus</name>
    <name type="common">Chinese hamster</name>
    <name type="synonym">Cricetulus barabensis griseus</name>
    <dbReference type="NCBI Taxonomy" id="10029"/>
    <lineage>
        <taxon>Eukaryota</taxon>
        <taxon>Metazoa</taxon>
        <taxon>Chordata</taxon>
        <taxon>Craniata</taxon>
        <taxon>Vertebrata</taxon>
        <taxon>Euteleostomi</taxon>
        <taxon>Mammalia</taxon>
        <taxon>Eutheria</taxon>
        <taxon>Euarchontoglires</taxon>
        <taxon>Glires</taxon>
        <taxon>Rodentia</taxon>
        <taxon>Myomorpha</taxon>
        <taxon>Muroidea</taxon>
        <taxon>Cricetidae</taxon>
        <taxon>Cricetinae</taxon>
        <taxon>Cricetulus</taxon>
    </lineage>
</organism>
<evidence type="ECO:0000256" key="4">
    <source>
        <dbReference type="ARBA" id="ARBA00022833"/>
    </source>
</evidence>
<feature type="compositionally biased region" description="Basic and acidic residues" evidence="6">
    <location>
        <begin position="7"/>
        <end position="24"/>
    </location>
</feature>
<dbReference type="InterPro" id="IPR038269">
    <property type="entry name" value="SCAN_sf"/>
</dbReference>